<evidence type="ECO:0000313" key="2">
    <source>
        <dbReference type="EMBL" id="CAJ1048450.1"/>
    </source>
</evidence>
<evidence type="ECO:0000313" key="3">
    <source>
        <dbReference type="Proteomes" id="UP001178508"/>
    </source>
</evidence>
<dbReference type="EMBL" id="OY660864">
    <property type="protein sequence ID" value="CAJ1048450.1"/>
    <property type="molecule type" value="Genomic_DNA"/>
</dbReference>
<gene>
    <name evidence="2" type="ORF">XNOV1_A024663</name>
</gene>
<proteinExistence type="predicted"/>
<feature type="compositionally biased region" description="Polar residues" evidence="1">
    <location>
        <begin position="148"/>
        <end position="161"/>
    </location>
</feature>
<accession>A0AAV1EI90</accession>
<reference evidence="2" key="1">
    <citation type="submission" date="2023-08" db="EMBL/GenBank/DDBJ databases">
        <authorList>
            <person name="Alioto T."/>
            <person name="Alioto T."/>
            <person name="Gomez Garrido J."/>
        </authorList>
    </citation>
    <scope>NUCLEOTIDE SEQUENCE</scope>
</reference>
<dbReference type="Proteomes" id="UP001178508">
    <property type="component" value="Chromosome 1"/>
</dbReference>
<name>A0AAV1EI90_XYRNO</name>
<protein>
    <submittedName>
        <fullName evidence="2">Cytosolic phospholipase A2 gamma-like</fullName>
    </submittedName>
</protein>
<feature type="region of interest" description="Disordered" evidence="1">
    <location>
        <begin position="139"/>
        <end position="161"/>
    </location>
</feature>
<keyword evidence="3" id="KW-1185">Reference proteome</keyword>
<dbReference type="AlphaFoldDB" id="A0AAV1EI90"/>
<organism evidence="2 3">
    <name type="scientific">Xyrichtys novacula</name>
    <name type="common">Pearly razorfish</name>
    <name type="synonym">Hemipteronotus novacula</name>
    <dbReference type="NCBI Taxonomy" id="13765"/>
    <lineage>
        <taxon>Eukaryota</taxon>
        <taxon>Metazoa</taxon>
        <taxon>Chordata</taxon>
        <taxon>Craniata</taxon>
        <taxon>Vertebrata</taxon>
        <taxon>Euteleostomi</taxon>
        <taxon>Actinopterygii</taxon>
        <taxon>Neopterygii</taxon>
        <taxon>Teleostei</taxon>
        <taxon>Neoteleostei</taxon>
        <taxon>Acanthomorphata</taxon>
        <taxon>Eupercaria</taxon>
        <taxon>Labriformes</taxon>
        <taxon>Labridae</taxon>
        <taxon>Xyrichtys</taxon>
    </lineage>
</organism>
<evidence type="ECO:0000256" key="1">
    <source>
        <dbReference type="SAM" id="MobiDB-lite"/>
    </source>
</evidence>
<sequence length="161" mass="17090">MASLTSPSNCPSCVDLHKKVQELEQRISTLHKIQEAKQFLDKVLLGCAPATTSVDEMDDTAPYGTPSLAKASSPLASATAPTAFPDPGAAPFGFDILSIQDFPPLGESASQAAIEAAKSSSSAHLRLLKEAVMRRRLRRVLHPEASGHPSTPSQPRESAVF</sequence>